<sequence length="362" mass="37577">MSFASGIHPVESGLVPRLQPLFRCPDQDKQGFSLTAHGGSGALSDCIYDGGAGECKYLVTDGILFITGSSACPDDIREAGETINHPTPPNQITTKPGEVTETARSPTSVSAPNTTSSTTLAPPVQPSPSAQSLSSASESVPTAPSSAAFPSSSLVNLNDSTASSSGSPHSTATATQPAGGMGLIPTGTSIGHSLPTSTIAGIITSALLLPLLLLITVLLRRRRTRRAAESAMLRPTLFLIPSSSPFMATGSTSAAGGNENRNRRAILGLFSKKGRARRTGILNVSTTSSETGAREEALTAQVQVDAVCKEAKVPLSNAEQAGTPHPNLVAQNELEVLRERIRLLENERMALEAETPPAYLDS</sequence>
<dbReference type="AlphaFoldDB" id="A0AAW0CLT8"/>
<feature type="compositionally biased region" description="Low complexity" evidence="2">
    <location>
        <begin position="160"/>
        <end position="175"/>
    </location>
</feature>
<evidence type="ECO:0000313" key="4">
    <source>
        <dbReference type="EMBL" id="KAK7039897.1"/>
    </source>
</evidence>
<gene>
    <name evidence="4" type="ORF">R3P38DRAFT_3181721</name>
</gene>
<feature type="transmembrane region" description="Helical" evidence="3">
    <location>
        <begin position="199"/>
        <end position="219"/>
    </location>
</feature>
<name>A0AAW0CLT8_9AGAR</name>
<feature type="compositionally biased region" description="Low complexity" evidence="2">
    <location>
        <begin position="127"/>
        <end position="153"/>
    </location>
</feature>
<evidence type="ECO:0000256" key="2">
    <source>
        <dbReference type="SAM" id="MobiDB-lite"/>
    </source>
</evidence>
<reference evidence="4 5" key="1">
    <citation type="journal article" date="2024" name="J Genomics">
        <title>Draft genome sequencing and assembly of Favolaschia claudopus CIRM-BRFM 2984 isolated from oak limbs.</title>
        <authorList>
            <person name="Navarro D."/>
            <person name="Drula E."/>
            <person name="Chaduli D."/>
            <person name="Cazenave R."/>
            <person name="Ahrendt S."/>
            <person name="Wang J."/>
            <person name="Lipzen A."/>
            <person name="Daum C."/>
            <person name="Barry K."/>
            <person name="Grigoriev I.V."/>
            <person name="Favel A."/>
            <person name="Rosso M.N."/>
            <person name="Martin F."/>
        </authorList>
    </citation>
    <scope>NUCLEOTIDE SEQUENCE [LARGE SCALE GENOMIC DNA]</scope>
    <source>
        <strain evidence="4 5">CIRM-BRFM 2984</strain>
    </source>
</reference>
<keyword evidence="3" id="KW-0472">Membrane</keyword>
<evidence type="ECO:0000313" key="5">
    <source>
        <dbReference type="Proteomes" id="UP001362999"/>
    </source>
</evidence>
<protein>
    <submittedName>
        <fullName evidence="4">Uncharacterized protein</fullName>
    </submittedName>
</protein>
<dbReference type="EMBL" id="JAWWNJ010000016">
    <property type="protein sequence ID" value="KAK7039897.1"/>
    <property type="molecule type" value="Genomic_DNA"/>
</dbReference>
<evidence type="ECO:0000256" key="3">
    <source>
        <dbReference type="SAM" id="Phobius"/>
    </source>
</evidence>
<feature type="compositionally biased region" description="Polar residues" evidence="2">
    <location>
        <begin position="102"/>
        <end position="119"/>
    </location>
</feature>
<keyword evidence="3" id="KW-0812">Transmembrane</keyword>
<evidence type="ECO:0000256" key="1">
    <source>
        <dbReference type="SAM" id="Coils"/>
    </source>
</evidence>
<dbReference type="Proteomes" id="UP001362999">
    <property type="component" value="Unassembled WGS sequence"/>
</dbReference>
<feature type="region of interest" description="Disordered" evidence="2">
    <location>
        <begin position="77"/>
        <end position="184"/>
    </location>
</feature>
<keyword evidence="5" id="KW-1185">Reference proteome</keyword>
<feature type="coiled-coil region" evidence="1">
    <location>
        <begin position="327"/>
        <end position="354"/>
    </location>
</feature>
<accession>A0AAW0CLT8</accession>
<proteinExistence type="predicted"/>
<comment type="caution">
    <text evidence="4">The sequence shown here is derived from an EMBL/GenBank/DDBJ whole genome shotgun (WGS) entry which is preliminary data.</text>
</comment>
<keyword evidence="1" id="KW-0175">Coiled coil</keyword>
<organism evidence="4 5">
    <name type="scientific">Favolaschia claudopus</name>
    <dbReference type="NCBI Taxonomy" id="2862362"/>
    <lineage>
        <taxon>Eukaryota</taxon>
        <taxon>Fungi</taxon>
        <taxon>Dikarya</taxon>
        <taxon>Basidiomycota</taxon>
        <taxon>Agaricomycotina</taxon>
        <taxon>Agaricomycetes</taxon>
        <taxon>Agaricomycetidae</taxon>
        <taxon>Agaricales</taxon>
        <taxon>Marasmiineae</taxon>
        <taxon>Mycenaceae</taxon>
        <taxon>Favolaschia</taxon>
    </lineage>
</organism>
<keyword evidence="3" id="KW-1133">Transmembrane helix</keyword>